<dbReference type="EMBL" id="LQQU01000003">
    <property type="protein sequence ID" value="KZE35068.1"/>
    <property type="molecule type" value="Genomic_DNA"/>
</dbReference>
<comment type="pathway">
    <text evidence="1">Phospholipid metabolism; phosphatidylglycerol biosynthesis; phosphatidylglycerol from CDP-diacylglycerol: step 2/2.</text>
</comment>
<dbReference type="UniPathway" id="UPA00084">
    <property type="reaction ID" value="UER00504"/>
</dbReference>
<feature type="transmembrane region" description="Helical" evidence="2">
    <location>
        <begin position="93"/>
        <end position="120"/>
    </location>
</feature>
<name>A0A161RCP4_9NEIS</name>
<evidence type="ECO:0000313" key="5">
    <source>
        <dbReference type="Proteomes" id="UP000076625"/>
    </source>
</evidence>
<keyword evidence="1" id="KW-1003">Cell membrane</keyword>
<dbReference type="InterPro" id="IPR026037">
    <property type="entry name" value="PgpA"/>
</dbReference>
<comment type="subcellular location">
    <subcellularLocation>
        <location evidence="1">Cell inner membrane</location>
        <topology evidence="1">Multi-pass membrane protein</topology>
    </subcellularLocation>
</comment>
<comment type="caution">
    <text evidence="4">The sequence shown here is derived from an EMBL/GenBank/DDBJ whole genome shotgun (WGS) entry which is preliminary data.</text>
</comment>
<dbReference type="GO" id="GO:0008962">
    <property type="term" value="F:phosphatidylglycerophosphatase activity"/>
    <property type="evidence" value="ECO:0007669"/>
    <property type="project" value="UniProtKB-EC"/>
</dbReference>
<dbReference type="InterPro" id="IPR036681">
    <property type="entry name" value="PgpA-like_sf"/>
</dbReference>
<protein>
    <recommendedName>
        <fullName evidence="1">Phosphatidylglycerophosphatase A</fullName>
        <ecNumber evidence="1">3.1.3.27</ecNumber>
    </recommendedName>
    <alternativeName>
        <fullName evidence="1">Phosphatidylglycerolphosphate phosphatase A</fullName>
    </alternativeName>
</protein>
<evidence type="ECO:0000259" key="3">
    <source>
        <dbReference type="Pfam" id="PF04608"/>
    </source>
</evidence>
<evidence type="ECO:0000313" key="4">
    <source>
        <dbReference type="EMBL" id="KZE35068.1"/>
    </source>
</evidence>
<comment type="function">
    <text evidence="1">Lipid phosphatase which dephosphorylates phosphatidylglycerophosphate (PGP) to phosphatidylglycerol (PG).</text>
</comment>
<dbReference type="RefSeq" id="WP_066609489.1">
    <property type="nucleotide sequence ID" value="NZ_LQQU01000003.1"/>
</dbReference>
<keyword evidence="1" id="KW-0479">Metal-binding</keyword>
<dbReference type="GO" id="GO:0009395">
    <property type="term" value="P:phospholipid catabolic process"/>
    <property type="evidence" value="ECO:0007669"/>
    <property type="project" value="UniProtKB-KW"/>
</dbReference>
<evidence type="ECO:0000256" key="1">
    <source>
        <dbReference type="PIRNR" id="PIRNR006162"/>
    </source>
</evidence>
<dbReference type="Proteomes" id="UP000076625">
    <property type="component" value="Unassembled WGS sequence"/>
</dbReference>
<dbReference type="PANTHER" id="PTHR36305">
    <property type="entry name" value="PHOSPHATIDYLGLYCEROPHOSPHATASE A"/>
    <property type="match status" value="1"/>
</dbReference>
<keyword evidence="1 2" id="KW-0472">Membrane</keyword>
<keyword evidence="1" id="KW-1208">Phospholipid metabolism</keyword>
<dbReference type="InterPro" id="IPR007686">
    <property type="entry name" value="YutG/PgpA"/>
</dbReference>
<keyword evidence="1" id="KW-0595">Phospholipid degradation</keyword>
<dbReference type="AlphaFoldDB" id="A0A161RCP4"/>
<feature type="domain" description="YutG/PgpA" evidence="3">
    <location>
        <begin position="20"/>
        <end position="158"/>
    </location>
</feature>
<dbReference type="CDD" id="cd06971">
    <property type="entry name" value="PgpA"/>
    <property type="match status" value="1"/>
</dbReference>
<keyword evidence="1 2" id="KW-0812">Transmembrane</keyword>
<dbReference type="SUPFAM" id="SSF101307">
    <property type="entry name" value="YutG-like"/>
    <property type="match status" value="1"/>
</dbReference>
<keyword evidence="1" id="KW-0443">Lipid metabolism</keyword>
<evidence type="ECO:0000256" key="2">
    <source>
        <dbReference type="SAM" id="Phobius"/>
    </source>
</evidence>
<reference evidence="5" key="1">
    <citation type="submission" date="2016-01" db="EMBL/GenBank/DDBJ databases">
        <title>Draft genome of Chromobacterium sp. F49.</title>
        <authorList>
            <person name="Hong K.W."/>
        </authorList>
    </citation>
    <scope>NUCLEOTIDE SEQUENCE [LARGE SCALE GENOMIC DNA]</scope>
    <source>
        <strain evidence="5">CN10</strain>
    </source>
</reference>
<sequence length="165" mass="17185">MTTSPEPGFAFLVRHPAHFIAFGFGAGLSPRAPGTVGTLVALPLYALLIAAGLTALQIAWLCAPLFALGCWASGVACRSLGVHDHGGIVIDEIVAMLAVLAFAPPSVAGWALAFALFRLFDIAKPWPIRLFDERVHGGFGVMLDDALAALFAVIVLDLAAGLLPL</sequence>
<keyword evidence="1" id="KW-0460">Magnesium</keyword>
<dbReference type="PIRSF" id="PIRSF006162">
    <property type="entry name" value="PgpA"/>
    <property type="match status" value="1"/>
</dbReference>
<gene>
    <name evidence="4" type="ORF">AVW16_04590</name>
</gene>
<dbReference type="Pfam" id="PF04608">
    <property type="entry name" value="PgpA"/>
    <property type="match status" value="1"/>
</dbReference>
<dbReference type="GO" id="GO:0046872">
    <property type="term" value="F:metal ion binding"/>
    <property type="evidence" value="ECO:0007669"/>
    <property type="project" value="UniProtKB-KW"/>
</dbReference>
<comment type="cofactor">
    <cofactor evidence="1">
        <name>Mg(2+)</name>
        <dbReference type="ChEBI" id="CHEBI:18420"/>
    </cofactor>
</comment>
<dbReference type="STRING" id="1452487.AVW16_04590"/>
<keyword evidence="1" id="KW-0997">Cell inner membrane</keyword>
<keyword evidence="5" id="KW-1185">Reference proteome</keyword>
<dbReference type="OrthoDB" id="9804091at2"/>
<organism evidence="4 5">
    <name type="scientific">Crenobacter luteus</name>
    <dbReference type="NCBI Taxonomy" id="1452487"/>
    <lineage>
        <taxon>Bacteria</taxon>
        <taxon>Pseudomonadati</taxon>
        <taxon>Pseudomonadota</taxon>
        <taxon>Betaproteobacteria</taxon>
        <taxon>Neisseriales</taxon>
        <taxon>Neisseriaceae</taxon>
        <taxon>Crenobacter</taxon>
    </lineage>
</organism>
<dbReference type="GO" id="GO:0005886">
    <property type="term" value="C:plasma membrane"/>
    <property type="evidence" value="ECO:0007669"/>
    <property type="project" value="UniProtKB-SubCell"/>
</dbReference>
<proteinExistence type="predicted"/>
<dbReference type="EC" id="3.1.3.27" evidence="1"/>
<dbReference type="PANTHER" id="PTHR36305:SF1">
    <property type="entry name" value="PHOSPHATIDYLGLYCEROPHOSPHATASE A"/>
    <property type="match status" value="1"/>
</dbReference>
<keyword evidence="2" id="KW-1133">Transmembrane helix</keyword>
<feature type="transmembrane region" description="Helical" evidence="2">
    <location>
        <begin position="32"/>
        <end position="51"/>
    </location>
</feature>
<accession>A0A161RCP4</accession>
<comment type="catalytic activity">
    <reaction evidence="1">
        <text>a 1,2-diacyl-sn-glycero-3-phospho-(1'-sn-glycero-3'-phosphate) + H2O = a 1,2-diacyl-sn-glycero-3-phospho-(1'-sn-glycerol) + phosphate</text>
        <dbReference type="Rhea" id="RHEA:33751"/>
        <dbReference type="ChEBI" id="CHEBI:15377"/>
        <dbReference type="ChEBI" id="CHEBI:43474"/>
        <dbReference type="ChEBI" id="CHEBI:60110"/>
        <dbReference type="ChEBI" id="CHEBI:64716"/>
        <dbReference type="EC" id="3.1.3.27"/>
    </reaction>
</comment>
<keyword evidence="1" id="KW-0442">Lipid degradation</keyword>
<dbReference type="GO" id="GO:0006655">
    <property type="term" value="P:phosphatidylglycerol biosynthetic process"/>
    <property type="evidence" value="ECO:0007669"/>
    <property type="project" value="UniProtKB-UniPathway"/>
</dbReference>
<keyword evidence="1" id="KW-0378">Hydrolase</keyword>
<feature type="transmembrane region" description="Helical" evidence="2">
    <location>
        <begin position="141"/>
        <end position="163"/>
    </location>
</feature>